<feature type="domain" description="F-box" evidence="1">
    <location>
        <begin position="53"/>
        <end position="110"/>
    </location>
</feature>
<evidence type="ECO:0000313" key="3">
    <source>
        <dbReference type="Proteomes" id="UP000298061"/>
    </source>
</evidence>
<dbReference type="Pfam" id="PF12937">
    <property type="entry name" value="F-box-like"/>
    <property type="match status" value="1"/>
</dbReference>
<gene>
    <name evidence="2" type="ORF">EWM64_g4702</name>
</gene>
<dbReference type="OrthoDB" id="2884925at2759"/>
<dbReference type="AlphaFoldDB" id="A0A4Y9ZWP2"/>
<sequence length="485" mass="54048">MTIPISKRVKADVVLKISQGHEATKLELKAIPTGERGERVKHRVHSDGHAVHRVPLEVLCEIFTYHAATYRPSEEDCRTIPRTLLSITHVCHRWREAAINYSLLWTHVSLASDEWAALTMKRSRKLPLVAFGDIPVDRFTAVDFSVPHLRVQRLEVGCSLKDGSTEGQDVIITLPREAAPNLQAMHVWARPGVTGTIIGKPFDGTMPVLDYLKLERLSFDWAWVKSVSSLTRLVVQNTPRPPTLPKLLAALRELQNLEILVLESTLPRPQNENVLDDSSDLPVILPRLKLLWIRDGMPSVNNIYQYFELRPKTAVNVYTRFDSGDDVPLTLLLTQLLARPFADGRPLYAHLETLVVDHWSPDQVSVRAGLHTVDVSEPHDTLRIPLGDAARFPTSLHMECEDLAALHAALPKVMQTVGMELNTTGLAYKTALVRTLYPELFPGLHFLNHASQSLTKLVLVSGAAGVFAPSFGPCIACARTPTRGR</sequence>
<evidence type="ECO:0000259" key="1">
    <source>
        <dbReference type="Pfam" id="PF12937"/>
    </source>
</evidence>
<organism evidence="2 3">
    <name type="scientific">Hericium alpestre</name>
    <dbReference type="NCBI Taxonomy" id="135208"/>
    <lineage>
        <taxon>Eukaryota</taxon>
        <taxon>Fungi</taxon>
        <taxon>Dikarya</taxon>
        <taxon>Basidiomycota</taxon>
        <taxon>Agaricomycotina</taxon>
        <taxon>Agaricomycetes</taxon>
        <taxon>Russulales</taxon>
        <taxon>Hericiaceae</taxon>
        <taxon>Hericium</taxon>
    </lineage>
</organism>
<comment type="caution">
    <text evidence="2">The sequence shown here is derived from an EMBL/GenBank/DDBJ whole genome shotgun (WGS) entry which is preliminary data.</text>
</comment>
<dbReference type="InterPro" id="IPR001810">
    <property type="entry name" value="F-box_dom"/>
</dbReference>
<dbReference type="EMBL" id="SFCI01000523">
    <property type="protein sequence ID" value="TFY79306.1"/>
    <property type="molecule type" value="Genomic_DNA"/>
</dbReference>
<protein>
    <recommendedName>
        <fullName evidence="1">F-box domain-containing protein</fullName>
    </recommendedName>
</protein>
<name>A0A4Y9ZWP2_9AGAM</name>
<dbReference type="Gene3D" id="1.20.1280.50">
    <property type="match status" value="1"/>
</dbReference>
<dbReference type="STRING" id="135208.A0A4Y9ZWP2"/>
<keyword evidence="3" id="KW-1185">Reference proteome</keyword>
<proteinExistence type="predicted"/>
<evidence type="ECO:0000313" key="2">
    <source>
        <dbReference type="EMBL" id="TFY79306.1"/>
    </source>
</evidence>
<reference evidence="2 3" key="1">
    <citation type="submission" date="2019-02" db="EMBL/GenBank/DDBJ databases">
        <title>Genome sequencing of the rare red list fungi Hericium alpestre (H. flagellum).</title>
        <authorList>
            <person name="Buettner E."/>
            <person name="Kellner H."/>
        </authorList>
    </citation>
    <scope>NUCLEOTIDE SEQUENCE [LARGE SCALE GENOMIC DNA]</scope>
    <source>
        <strain evidence="2 3">DSM 108284</strain>
    </source>
</reference>
<accession>A0A4Y9ZWP2</accession>
<dbReference type="Proteomes" id="UP000298061">
    <property type="component" value="Unassembled WGS sequence"/>
</dbReference>